<comment type="caution">
    <text evidence="1">The sequence shown here is derived from an EMBL/GenBank/DDBJ whole genome shotgun (WGS) entry which is preliminary data.</text>
</comment>
<gene>
    <name evidence="1" type="ORF">IFM89_015776</name>
</gene>
<name>A0A835H6N0_9MAGN</name>
<protein>
    <submittedName>
        <fullName evidence="1">Uncharacterized protein</fullName>
    </submittedName>
</protein>
<proteinExistence type="predicted"/>
<dbReference type="OrthoDB" id="29558at2759"/>
<reference evidence="1 2" key="1">
    <citation type="submission" date="2020-10" db="EMBL/GenBank/DDBJ databases">
        <title>The Coptis chinensis genome and diversification of protoberbering-type alkaloids.</title>
        <authorList>
            <person name="Wang B."/>
            <person name="Shu S."/>
            <person name="Song C."/>
            <person name="Liu Y."/>
        </authorList>
    </citation>
    <scope>NUCLEOTIDE SEQUENCE [LARGE SCALE GENOMIC DNA]</scope>
    <source>
        <strain evidence="1">HL-2020</strain>
        <tissue evidence="1">Leaf</tissue>
    </source>
</reference>
<organism evidence="1 2">
    <name type="scientific">Coptis chinensis</name>
    <dbReference type="NCBI Taxonomy" id="261450"/>
    <lineage>
        <taxon>Eukaryota</taxon>
        <taxon>Viridiplantae</taxon>
        <taxon>Streptophyta</taxon>
        <taxon>Embryophyta</taxon>
        <taxon>Tracheophyta</taxon>
        <taxon>Spermatophyta</taxon>
        <taxon>Magnoliopsida</taxon>
        <taxon>Ranunculales</taxon>
        <taxon>Ranunculaceae</taxon>
        <taxon>Coptidoideae</taxon>
        <taxon>Coptis</taxon>
    </lineage>
</organism>
<sequence>MCGRGPFIVTKLDAVNVIMELHGILQQDRGFLKDGILVEGLFWKDVERLIGKYLRRIKKKTSNRKPSLIGHTRGRGTNLISCDAI</sequence>
<accession>A0A835H6N0</accession>
<evidence type="ECO:0000313" key="2">
    <source>
        <dbReference type="Proteomes" id="UP000631114"/>
    </source>
</evidence>
<keyword evidence="2" id="KW-1185">Reference proteome</keyword>
<evidence type="ECO:0000313" key="1">
    <source>
        <dbReference type="EMBL" id="KAF9592563.1"/>
    </source>
</evidence>
<dbReference type="AlphaFoldDB" id="A0A835H6N0"/>
<dbReference type="Proteomes" id="UP000631114">
    <property type="component" value="Unassembled WGS sequence"/>
</dbReference>
<dbReference type="EMBL" id="JADFTS010000008">
    <property type="protein sequence ID" value="KAF9592563.1"/>
    <property type="molecule type" value="Genomic_DNA"/>
</dbReference>